<dbReference type="Proteomes" id="UP000253782">
    <property type="component" value="Unassembled WGS sequence"/>
</dbReference>
<protein>
    <submittedName>
        <fullName evidence="1">Uncharacterized protein</fullName>
    </submittedName>
</protein>
<name>A0A369ULN7_9GAMM</name>
<evidence type="ECO:0000313" key="2">
    <source>
        <dbReference type="Proteomes" id="UP000253782"/>
    </source>
</evidence>
<dbReference type="AlphaFoldDB" id="A0A369ULN7"/>
<organism evidence="1 2">
    <name type="scientific">Dyella tabacisoli</name>
    <dbReference type="NCBI Taxonomy" id="2282381"/>
    <lineage>
        <taxon>Bacteria</taxon>
        <taxon>Pseudomonadati</taxon>
        <taxon>Pseudomonadota</taxon>
        <taxon>Gammaproteobacteria</taxon>
        <taxon>Lysobacterales</taxon>
        <taxon>Rhodanobacteraceae</taxon>
        <taxon>Dyella</taxon>
    </lineage>
</organism>
<evidence type="ECO:0000313" key="1">
    <source>
        <dbReference type="EMBL" id="RDD80995.1"/>
    </source>
</evidence>
<comment type="caution">
    <text evidence="1">The sequence shown here is derived from an EMBL/GenBank/DDBJ whole genome shotgun (WGS) entry which is preliminary data.</text>
</comment>
<accession>A0A369ULN7</accession>
<reference evidence="1 2" key="1">
    <citation type="submission" date="2018-07" db="EMBL/GenBank/DDBJ databases">
        <title>Dyella tabacisoli L4-6T, whole genome shotgun sequence.</title>
        <authorList>
            <person name="Zhou X.-K."/>
            <person name="Li W.-J."/>
            <person name="Duan Y.-Q."/>
        </authorList>
    </citation>
    <scope>NUCLEOTIDE SEQUENCE [LARGE SCALE GENOMIC DNA]</scope>
    <source>
        <strain evidence="1 2">L4-6</strain>
    </source>
</reference>
<keyword evidence="2" id="KW-1185">Reference proteome</keyword>
<sequence length="59" mass="6605">MLAMYGEGLFFEYTARGAMKDAALSVLMSSGRENDRALGFDLNFCMSQIFATRTPSREK</sequence>
<proteinExistence type="predicted"/>
<gene>
    <name evidence="1" type="ORF">DVJ77_14955</name>
</gene>
<dbReference type="EMBL" id="QQAH01000013">
    <property type="protein sequence ID" value="RDD80995.1"/>
    <property type="molecule type" value="Genomic_DNA"/>
</dbReference>